<evidence type="ECO:0000313" key="12">
    <source>
        <dbReference type="EMBL" id="CAD8094554.1"/>
    </source>
</evidence>
<evidence type="ECO:0000256" key="1">
    <source>
        <dbReference type="ARBA" id="ARBA00004611"/>
    </source>
</evidence>
<proteinExistence type="inferred from homology"/>
<evidence type="ECO:0000256" key="5">
    <source>
        <dbReference type="ARBA" id="ARBA00023054"/>
    </source>
</evidence>
<evidence type="ECO:0000256" key="8">
    <source>
        <dbReference type="ARBA" id="ARBA00023273"/>
    </source>
</evidence>
<feature type="compositionally biased region" description="Basic and acidic residues" evidence="11">
    <location>
        <begin position="165"/>
        <end position="192"/>
    </location>
</feature>
<dbReference type="OMA" id="KLAXSER"/>
<comment type="similarity">
    <text evidence="2">Belongs to the RIB43A family.</text>
</comment>
<evidence type="ECO:0000256" key="3">
    <source>
        <dbReference type="ARBA" id="ARBA00022490"/>
    </source>
</evidence>
<evidence type="ECO:0000256" key="6">
    <source>
        <dbReference type="ARBA" id="ARBA00023069"/>
    </source>
</evidence>
<dbReference type="PANTHER" id="PTHR14517">
    <property type="entry name" value="RIB43A-RELATED"/>
    <property type="match status" value="1"/>
</dbReference>
<keyword evidence="5 10" id="KW-0175">Coiled coil</keyword>
<feature type="compositionally biased region" description="Polar residues" evidence="11">
    <location>
        <begin position="218"/>
        <end position="233"/>
    </location>
</feature>
<evidence type="ECO:0000256" key="10">
    <source>
        <dbReference type="SAM" id="Coils"/>
    </source>
</evidence>
<keyword evidence="4" id="KW-0282">Flagellum</keyword>
<name>A0A8S1P1Q5_PARPR</name>
<gene>
    <name evidence="12" type="ORF">PPRIM_AZ9-3.1.T0960078</name>
</gene>
<reference evidence="12" key="1">
    <citation type="submission" date="2021-01" db="EMBL/GenBank/DDBJ databases">
        <authorList>
            <consortium name="Genoscope - CEA"/>
            <person name="William W."/>
        </authorList>
    </citation>
    <scope>NUCLEOTIDE SEQUENCE</scope>
</reference>
<protein>
    <submittedName>
        <fullName evidence="12">Uncharacterized protein</fullName>
    </submittedName>
</protein>
<evidence type="ECO:0000256" key="4">
    <source>
        <dbReference type="ARBA" id="ARBA00022846"/>
    </source>
</evidence>
<dbReference type="Pfam" id="PF05914">
    <property type="entry name" value="RIB43A"/>
    <property type="match status" value="1"/>
</dbReference>
<dbReference type="AlphaFoldDB" id="A0A8S1P1Q5"/>
<keyword evidence="13" id="KW-1185">Reference proteome</keyword>
<evidence type="ECO:0000256" key="11">
    <source>
        <dbReference type="SAM" id="MobiDB-lite"/>
    </source>
</evidence>
<comment type="caution">
    <text evidence="12">The sequence shown here is derived from an EMBL/GenBank/DDBJ whole genome shotgun (WGS) entry which is preliminary data.</text>
</comment>
<accession>A0A8S1P1Q5</accession>
<keyword evidence="6" id="KW-0969">Cilium</keyword>
<feature type="compositionally biased region" description="Basic and acidic residues" evidence="11">
    <location>
        <begin position="234"/>
        <end position="243"/>
    </location>
</feature>
<feature type="coiled-coil region" evidence="10">
    <location>
        <begin position="44"/>
        <end position="125"/>
    </location>
</feature>
<keyword evidence="7" id="KW-0206">Cytoskeleton</keyword>
<keyword evidence="3" id="KW-0963">Cytoplasm</keyword>
<dbReference type="EMBL" id="CAJJDM010000099">
    <property type="protein sequence ID" value="CAD8094554.1"/>
    <property type="molecule type" value="Genomic_DNA"/>
</dbReference>
<dbReference type="Proteomes" id="UP000688137">
    <property type="component" value="Unassembled WGS sequence"/>
</dbReference>
<sequence>MSHYQNPTYNHAQMKNQVGVSNLKMLDGEDLTAGDRRKLQQLQMKDWVQQQTQENQQKKQLNKQIQQQYDQQTLQINQSLKELEQEQQRRRVEMEIANQQINNQLAKEKQDREEYMARQAQLEKKQHMEEIMNNDVWTENTATCQSALAPHRVIPYHYKGMSEQQRQEIRNDQAKQREQNEQKRQQEKEDEKMWAQYNEYNRKQLIIQEREKARKLQTLRNNQKESNLLSQTEQKLKLKNEYA</sequence>
<comment type="subcellular location">
    <subcellularLocation>
        <location evidence="1">Cytoplasm</location>
        <location evidence="1">Cytoskeleton</location>
        <location evidence="1">Flagellum axoneme</location>
    </subcellularLocation>
</comment>
<evidence type="ECO:0000256" key="9">
    <source>
        <dbReference type="ARBA" id="ARBA00046435"/>
    </source>
</evidence>
<evidence type="ECO:0000256" key="7">
    <source>
        <dbReference type="ARBA" id="ARBA00023212"/>
    </source>
</evidence>
<feature type="region of interest" description="Disordered" evidence="11">
    <location>
        <begin position="218"/>
        <end position="243"/>
    </location>
</feature>
<keyword evidence="8" id="KW-0966">Cell projection</keyword>
<evidence type="ECO:0000256" key="2">
    <source>
        <dbReference type="ARBA" id="ARBA00006875"/>
    </source>
</evidence>
<feature type="region of interest" description="Disordered" evidence="11">
    <location>
        <begin position="163"/>
        <end position="192"/>
    </location>
</feature>
<dbReference type="PANTHER" id="PTHR14517:SF6">
    <property type="entry name" value="RE41410P"/>
    <property type="match status" value="1"/>
</dbReference>
<evidence type="ECO:0000313" key="13">
    <source>
        <dbReference type="Proteomes" id="UP000688137"/>
    </source>
</evidence>
<comment type="subunit">
    <text evidence="9">Microtubule inner protein component of sperm flagellar doublet microtubules.</text>
</comment>
<dbReference type="InterPro" id="IPR008805">
    <property type="entry name" value="RIB43A"/>
</dbReference>
<organism evidence="12 13">
    <name type="scientific">Paramecium primaurelia</name>
    <dbReference type="NCBI Taxonomy" id="5886"/>
    <lineage>
        <taxon>Eukaryota</taxon>
        <taxon>Sar</taxon>
        <taxon>Alveolata</taxon>
        <taxon>Ciliophora</taxon>
        <taxon>Intramacronucleata</taxon>
        <taxon>Oligohymenophorea</taxon>
        <taxon>Peniculida</taxon>
        <taxon>Parameciidae</taxon>
        <taxon>Paramecium</taxon>
    </lineage>
</organism>